<dbReference type="InterPro" id="IPR011761">
    <property type="entry name" value="ATP-grasp"/>
</dbReference>
<evidence type="ECO:0000259" key="2">
    <source>
        <dbReference type="PROSITE" id="PS50975"/>
    </source>
</evidence>
<feature type="domain" description="ATP-grasp" evidence="2">
    <location>
        <begin position="92"/>
        <end position="280"/>
    </location>
</feature>
<dbReference type="Proteomes" id="UP000767334">
    <property type="component" value="Unassembled WGS sequence"/>
</dbReference>
<proteinExistence type="predicted"/>
<name>A0ABS2FCA1_9CLOT</name>
<comment type="caution">
    <text evidence="3">The sequence shown here is derived from an EMBL/GenBank/DDBJ whole genome shotgun (WGS) entry which is preliminary data.</text>
</comment>
<dbReference type="PROSITE" id="PS50975">
    <property type="entry name" value="ATP_GRASP"/>
    <property type="match status" value="1"/>
</dbReference>
<evidence type="ECO:0000256" key="1">
    <source>
        <dbReference type="PROSITE-ProRule" id="PRU00409"/>
    </source>
</evidence>
<dbReference type="EMBL" id="JACJLL010000007">
    <property type="protein sequence ID" value="MBM6818123.1"/>
    <property type="molecule type" value="Genomic_DNA"/>
</dbReference>
<dbReference type="RefSeq" id="WP_204571798.1">
    <property type="nucleotide sequence ID" value="NZ_JACJLL010000007.1"/>
</dbReference>
<protein>
    <submittedName>
        <fullName evidence="3">ATP-grasp domain-containing protein</fullName>
    </submittedName>
</protein>
<dbReference type="Pfam" id="PF15632">
    <property type="entry name" value="ATPgrasp_Ter"/>
    <property type="match status" value="1"/>
</dbReference>
<dbReference type="Pfam" id="PF21360">
    <property type="entry name" value="PylC-like_N"/>
    <property type="match status" value="1"/>
</dbReference>
<gene>
    <name evidence="3" type="ORF">H6A19_02010</name>
</gene>
<dbReference type="Gene3D" id="3.30.470.20">
    <property type="entry name" value="ATP-grasp fold, B domain"/>
    <property type="match status" value="1"/>
</dbReference>
<keyword evidence="1" id="KW-0547">Nucleotide-binding</keyword>
<dbReference type="Gene3D" id="3.40.50.20">
    <property type="match status" value="1"/>
</dbReference>
<dbReference type="SUPFAM" id="SSF56059">
    <property type="entry name" value="Glutathione synthetase ATP-binding domain-like"/>
    <property type="match status" value="1"/>
</dbReference>
<dbReference type="InterPro" id="IPR048764">
    <property type="entry name" value="PylC_N"/>
</dbReference>
<keyword evidence="1" id="KW-0067">ATP-binding</keyword>
<evidence type="ECO:0000313" key="4">
    <source>
        <dbReference type="Proteomes" id="UP000767334"/>
    </source>
</evidence>
<evidence type="ECO:0000313" key="3">
    <source>
        <dbReference type="EMBL" id="MBM6818123.1"/>
    </source>
</evidence>
<keyword evidence="4" id="KW-1185">Reference proteome</keyword>
<sequence>MNILISSIGTATSVGFLKLIRMISEKHYVVGIDLNDFGYTAGSQLVDKFEKVPLYNDESYIEKLLHIIDKHKIDIFIPIHDFEVKKISEEIERFEGNCRIIIPTTDVLNEIQDKEVCTRNISELGITCPRKVDLGYNDKKIVREKISVGSRGIQILEYNEHEHNLEGDVFVQEFIKGDEYTVDILNDLKGNPLIIVPRKRLEVKAGVATKVEIIKDEKMINDCKKILSKFKIPGFCNVQFIKTKSGENYFIELNPRFGGFSISSSLSSINMVELFLKLGNIDNNYEENMSKVKWNSIVTRYYEEVVYNEE</sequence>
<organism evidence="3 4">
    <name type="scientific">Clostridium saudiense</name>
    <dbReference type="NCBI Taxonomy" id="1414720"/>
    <lineage>
        <taxon>Bacteria</taxon>
        <taxon>Bacillati</taxon>
        <taxon>Bacillota</taxon>
        <taxon>Clostridia</taxon>
        <taxon>Eubacteriales</taxon>
        <taxon>Clostridiaceae</taxon>
        <taxon>Clostridium</taxon>
    </lineage>
</organism>
<accession>A0ABS2FCA1</accession>
<reference evidence="3 4" key="1">
    <citation type="journal article" date="2021" name="Sci. Rep.">
        <title>The distribution of antibiotic resistance genes in chicken gut microbiota commensals.</title>
        <authorList>
            <person name="Juricova H."/>
            <person name="Matiasovicova J."/>
            <person name="Kubasova T."/>
            <person name="Cejkova D."/>
            <person name="Rychlik I."/>
        </authorList>
    </citation>
    <scope>NUCLEOTIDE SEQUENCE [LARGE SCALE GENOMIC DNA]</scope>
    <source>
        <strain evidence="3 4">An435</strain>
    </source>
</reference>